<reference evidence="8" key="1">
    <citation type="submission" date="2020-12" db="EMBL/GenBank/DDBJ databases">
        <title>The genome sequence of Inhella sp. 1Y17.</title>
        <authorList>
            <person name="Liu Y."/>
        </authorList>
    </citation>
    <scope>NUCLEOTIDE SEQUENCE</scope>
    <source>
        <strain evidence="8">1Y17</strain>
    </source>
</reference>
<accession>A0A931J222</accession>
<comment type="subcellular location">
    <subcellularLocation>
        <location evidence="1">Cell membrane</location>
        <topology evidence="1">Multi-pass membrane protein</topology>
    </subcellularLocation>
</comment>
<keyword evidence="4 7" id="KW-0812">Transmembrane</keyword>
<gene>
    <name evidence="8" type="ORF">I7X39_01315</name>
</gene>
<organism evidence="8 9">
    <name type="scientific">Inhella proteolytica</name>
    <dbReference type="NCBI Taxonomy" id="2795029"/>
    <lineage>
        <taxon>Bacteria</taxon>
        <taxon>Pseudomonadati</taxon>
        <taxon>Pseudomonadota</taxon>
        <taxon>Betaproteobacteria</taxon>
        <taxon>Burkholderiales</taxon>
        <taxon>Sphaerotilaceae</taxon>
        <taxon>Inhella</taxon>
    </lineage>
</organism>
<protein>
    <submittedName>
        <fullName evidence="8">Chromate transporter</fullName>
    </submittedName>
</protein>
<dbReference type="RefSeq" id="WP_198109144.1">
    <property type="nucleotide sequence ID" value="NZ_JAEDAK010000001.1"/>
</dbReference>
<evidence type="ECO:0000256" key="5">
    <source>
        <dbReference type="ARBA" id="ARBA00022989"/>
    </source>
</evidence>
<evidence type="ECO:0000256" key="6">
    <source>
        <dbReference type="ARBA" id="ARBA00023136"/>
    </source>
</evidence>
<dbReference type="GO" id="GO:0005886">
    <property type="term" value="C:plasma membrane"/>
    <property type="evidence" value="ECO:0007669"/>
    <property type="project" value="UniProtKB-SubCell"/>
</dbReference>
<name>A0A931J222_9BURK</name>
<comment type="similarity">
    <text evidence="2">Belongs to the chromate ion transporter (CHR) (TC 2.A.51) family.</text>
</comment>
<dbReference type="Pfam" id="PF02417">
    <property type="entry name" value="Chromate_transp"/>
    <property type="match status" value="1"/>
</dbReference>
<proteinExistence type="inferred from homology"/>
<dbReference type="Proteomes" id="UP000613266">
    <property type="component" value="Unassembled WGS sequence"/>
</dbReference>
<evidence type="ECO:0000256" key="1">
    <source>
        <dbReference type="ARBA" id="ARBA00004651"/>
    </source>
</evidence>
<dbReference type="GO" id="GO:0015109">
    <property type="term" value="F:chromate transmembrane transporter activity"/>
    <property type="evidence" value="ECO:0007669"/>
    <property type="project" value="InterPro"/>
</dbReference>
<keyword evidence="5 7" id="KW-1133">Transmembrane helix</keyword>
<evidence type="ECO:0000313" key="9">
    <source>
        <dbReference type="Proteomes" id="UP000613266"/>
    </source>
</evidence>
<dbReference type="InterPro" id="IPR003370">
    <property type="entry name" value="Chromate_transpt"/>
</dbReference>
<evidence type="ECO:0000256" key="2">
    <source>
        <dbReference type="ARBA" id="ARBA00005262"/>
    </source>
</evidence>
<evidence type="ECO:0000313" key="8">
    <source>
        <dbReference type="EMBL" id="MBH9575532.1"/>
    </source>
</evidence>
<keyword evidence="3" id="KW-1003">Cell membrane</keyword>
<evidence type="ECO:0000256" key="3">
    <source>
        <dbReference type="ARBA" id="ARBA00022475"/>
    </source>
</evidence>
<evidence type="ECO:0000256" key="4">
    <source>
        <dbReference type="ARBA" id="ARBA00022692"/>
    </source>
</evidence>
<dbReference type="InterPro" id="IPR052518">
    <property type="entry name" value="CHR_Transporter"/>
</dbReference>
<dbReference type="PANTHER" id="PTHR43663">
    <property type="entry name" value="CHROMATE TRANSPORT PROTEIN-RELATED"/>
    <property type="match status" value="1"/>
</dbReference>
<comment type="caution">
    <text evidence="8">The sequence shown here is derived from an EMBL/GenBank/DDBJ whole genome shotgun (WGS) entry which is preliminary data.</text>
</comment>
<keyword evidence="6 7" id="KW-0472">Membrane</keyword>
<feature type="transmembrane region" description="Helical" evidence="7">
    <location>
        <begin position="67"/>
        <end position="94"/>
    </location>
</feature>
<dbReference type="AlphaFoldDB" id="A0A931J222"/>
<dbReference type="PANTHER" id="PTHR43663:SF1">
    <property type="entry name" value="CHROMATE TRANSPORTER"/>
    <property type="match status" value="1"/>
</dbReference>
<evidence type="ECO:0000256" key="7">
    <source>
        <dbReference type="SAM" id="Phobius"/>
    </source>
</evidence>
<dbReference type="EMBL" id="JAEDAK010000001">
    <property type="protein sequence ID" value="MBH9575532.1"/>
    <property type="molecule type" value="Genomic_DNA"/>
</dbReference>
<keyword evidence="9" id="KW-1185">Reference proteome</keyword>
<sequence>MSWGELAAVAGQFALLSLLSIGGVNAILADSQRILVLQRGWLDEAGFAQAVALGQAAPGPNIMVVGVLGWMAAGPAGLLACLGGVLLPSTLLVWRYARWAEANRQHPLLQAFQRGCAPLVLGLSLSGAWVLVQPYTQAGWPAWALVAGVALGSARSKLPPLAWLGLGAAGGVFGLW</sequence>